<sequence>IRHAYERPSHLNILPPGGEGRALRMRIRCVRRCSFPPLPSLACSSSSRYSLPALLRFHRRGVSSPKLTNHLMAKEILLSSQRKFATSRLCNVSSFSTELIELHSDEPLLHMLFIPGNPGIVTFYKEFIEAVYELLEGNVSITAISHISHTIKNWENGRTFSLQDQINHKVDFINQELQNSEIPIVMVGHSIGSYICLEVFKRLPQQVKFTIGLYPFLTLNKDSLKQSIIVSYNAQCPFHGNDRI</sequence>
<keyword evidence="3" id="KW-0551">Lipid droplet</keyword>
<dbReference type="GO" id="GO:0016298">
    <property type="term" value="F:lipase activity"/>
    <property type="evidence" value="ECO:0007669"/>
    <property type="project" value="InterPro"/>
</dbReference>
<organism evidence="5">
    <name type="scientific">Anthurium amnicola</name>
    <dbReference type="NCBI Taxonomy" id="1678845"/>
    <lineage>
        <taxon>Eukaryota</taxon>
        <taxon>Viridiplantae</taxon>
        <taxon>Streptophyta</taxon>
        <taxon>Embryophyta</taxon>
        <taxon>Tracheophyta</taxon>
        <taxon>Spermatophyta</taxon>
        <taxon>Magnoliopsida</taxon>
        <taxon>Liliopsida</taxon>
        <taxon>Araceae</taxon>
        <taxon>Pothoideae</taxon>
        <taxon>Potheae</taxon>
        <taxon>Anthurium</taxon>
    </lineage>
</organism>
<comment type="similarity">
    <text evidence="2">Belongs to the AB hydrolase superfamily. LDAH family.</text>
</comment>
<evidence type="ECO:0000256" key="1">
    <source>
        <dbReference type="ARBA" id="ARBA00004502"/>
    </source>
</evidence>
<dbReference type="Gene3D" id="3.40.50.1820">
    <property type="entry name" value="alpha/beta hydrolase"/>
    <property type="match status" value="1"/>
</dbReference>
<reference evidence="5" key="1">
    <citation type="submission" date="2015-07" db="EMBL/GenBank/DDBJ databases">
        <title>Transcriptome Assembly of Anthurium amnicola.</title>
        <authorList>
            <person name="Suzuki J."/>
        </authorList>
    </citation>
    <scope>NUCLEOTIDE SEQUENCE</scope>
</reference>
<dbReference type="Pfam" id="PF10230">
    <property type="entry name" value="LIDHydrolase"/>
    <property type="match status" value="1"/>
</dbReference>
<feature type="non-terminal residue" evidence="5">
    <location>
        <position position="1"/>
    </location>
</feature>
<dbReference type="InterPro" id="IPR019363">
    <property type="entry name" value="LDAH"/>
</dbReference>
<evidence type="ECO:0000256" key="2">
    <source>
        <dbReference type="ARBA" id="ARBA00008300"/>
    </source>
</evidence>
<dbReference type="PANTHER" id="PTHR13390">
    <property type="entry name" value="LIPASE"/>
    <property type="match status" value="1"/>
</dbReference>
<keyword evidence="4" id="KW-0378">Hydrolase</keyword>
<dbReference type="GO" id="GO:0005811">
    <property type="term" value="C:lipid droplet"/>
    <property type="evidence" value="ECO:0007669"/>
    <property type="project" value="UniProtKB-SubCell"/>
</dbReference>
<evidence type="ECO:0000313" key="5">
    <source>
        <dbReference type="EMBL" id="JAT49718.1"/>
    </source>
</evidence>
<dbReference type="SUPFAM" id="SSF53474">
    <property type="entry name" value="alpha/beta-Hydrolases"/>
    <property type="match status" value="1"/>
</dbReference>
<evidence type="ECO:0000256" key="4">
    <source>
        <dbReference type="ARBA" id="ARBA00022801"/>
    </source>
</evidence>
<evidence type="ECO:0000256" key="3">
    <source>
        <dbReference type="ARBA" id="ARBA00022677"/>
    </source>
</evidence>
<comment type="subcellular location">
    <subcellularLocation>
        <location evidence="1">Lipid droplet</location>
    </subcellularLocation>
</comment>
<protein>
    <submittedName>
        <fullName evidence="5">UPF0554 protein</fullName>
    </submittedName>
</protein>
<dbReference type="PANTHER" id="PTHR13390:SF0">
    <property type="entry name" value="LIPID DROPLET-ASSOCIATED HYDROLASE"/>
    <property type="match status" value="1"/>
</dbReference>
<gene>
    <name evidence="5" type="primary">DDB_G0286581_0</name>
    <name evidence="5" type="ORF">g.109630</name>
</gene>
<dbReference type="GO" id="GO:0019915">
    <property type="term" value="P:lipid storage"/>
    <property type="evidence" value="ECO:0007669"/>
    <property type="project" value="InterPro"/>
</dbReference>
<proteinExistence type="inferred from homology"/>
<dbReference type="EMBL" id="GDJX01018218">
    <property type="protein sequence ID" value="JAT49718.1"/>
    <property type="molecule type" value="Transcribed_RNA"/>
</dbReference>
<name>A0A1D1Y561_9ARAE</name>
<accession>A0A1D1Y561</accession>
<dbReference type="AlphaFoldDB" id="A0A1D1Y561"/>
<dbReference type="InterPro" id="IPR029058">
    <property type="entry name" value="AB_hydrolase_fold"/>
</dbReference>